<organism evidence="4 5">
    <name type="scientific">Dichomitus squalens</name>
    <dbReference type="NCBI Taxonomy" id="114155"/>
    <lineage>
        <taxon>Eukaryota</taxon>
        <taxon>Fungi</taxon>
        <taxon>Dikarya</taxon>
        <taxon>Basidiomycota</taxon>
        <taxon>Agaricomycotina</taxon>
        <taxon>Agaricomycetes</taxon>
        <taxon>Polyporales</taxon>
        <taxon>Polyporaceae</taxon>
        <taxon>Dichomitus</taxon>
    </lineage>
</organism>
<dbReference type="PANTHER" id="PTHR10622">
    <property type="entry name" value="HET DOMAIN-CONTAINING PROTEIN"/>
    <property type="match status" value="1"/>
</dbReference>
<dbReference type="Pfam" id="PF26640">
    <property type="entry name" value="DUF8212"/>
    <property type="match status" value="1"/>
</dbReference>
<evidence type="ECO:0000313" key="5">
    <source>
        <dbReference type="Proteomes" id="UP000292082"/>
    </source>
</evidence>
<feature type="compositionally biased region" description="Polar residues" evidence="1">
    <location>
        <begin position="728"/>
        <end position="739"/>
    </location>
</feature>
<name>A0A4Q9PJ07_9APHY</name>
<feature type="domain" description="Heterokaryon incompatibility" evidence="2">
    <location>
        <begin position="61"/>
        <end position="160"/>
    </location>
</feature>
<evidence type="ECO:0000259" key="3">
    <source>
        <dbReference type="Pfam" id="PF26640"/>
    </source>
</evidence>
<dbReference type="STRING" id="114155.A0A4Q9PJ07"/>
<feature type="domain" description="DUF8212" evidence="3">
    <location>
        <begin position="282"/>
        <end position="483"/>
    </location>
</feature>
<feature type="region of interest" description="Disordered" evidence="1">
    <location>
        <begin position="691"/>
        <end position="739"/>
    </location>
</feature>
<dbReference type="EMBL" id="ML145198">
    <property type="protein sequence ID" value="TBU54060.1"/>
    <property type="molecule type" value="Genomic_DNA"/>
</dbReference>
<gene>
    <name evidence="4" type="ORF">BD310DRAFT_106981</name>
</gene>
<sequence>MRLLDTVTGLFVDSDSPEYKEHARYAIFSHRWSSEGEQTYRELREIQDRYYGRDGRAKMSLSRLWTRPPKTLHKASKAKSTLPQPTIEYPELSPIWRDKQLSDKIRKACEMAREYGYRYIWIDSGCIDQSSSSEQSESINSMYKWYGGASLCLVYLVDVEDLAGREDSFRWQLGFNGSQFRGSEWFKRGWTLQELIAPKRVVFLSKGWRFLGTKTQLAGLLEEITSIDQAILLHQIPLTKISVANRMSWAAERKTAKPEDIAYSLLGIFDINMPTLYGEGDRAFYRLQEEILRRIPDQSIFAWTAWGLHPIAGLAALSTSAPWHSVPINLLAPSPAVFAKSAVDAIPHEDFLSESFPDLSDDDRQRLLQGATQSPYGMRIAFPVIPPMPLSLRQDSSDNSIHHSPPGEFLVLLACHDSSGLYSRDHFLARLCFIGSYPDVLQSCFLNWRMRPNLILLDRRDLSGRKIDVKTFHMGHPTVYIPRHRRHLPEGVIFALSSISDKVLKIQGYEYNSRCKKRVQGSPWLTFGISGGDLDYGEIVFTLVGKSRRNTDTVEARVDFVDRDDPPRSLDFSDISEDTLLWFGEDAPAPKRRIVTLLYAEGVRREVSSERLVELELDSGNMQCCVHLLLQNKSGQYKHLALRCLFQPITSLKYDVHIELFSSPRNLRQMGALAREYGDDPDMTRRILQDRELSDTPLVPPGPSTSARSHSSSPKELRWLRKPGGPRTQATRPAQASRG</sequence>
<evidence type="ECO:0000256" key="1">
    <source>
        <dbReference type="SAM" id="MobiDB-lite"/>
    </source>
</evidence>
<reference evidence="4 5" key="1">
    <citation type="submission" date="2019-01" db="EMBL/GenBank/DDBJ databases">
        <title>Draft genome sequences of three monokaryotic isolates of the white-rot basidiomycete fungus Dichomitus squalens.</title>
        <authorList>
            <consortium name="DOE Joint Genome Institute"/>
            <person name="Lopez S.C."/>
            <person name="Andreopoulos B."/>
            <person name="Pangilinan J."/>
            <person name="Lipzen A."/>
            <person name="Riley R."/>
            <person name="Ahrendt S."/>
            <person name="Ng V."/>
            <person name="Barry K."/>
            <person name="Daum C."/>
            <person name="Grigoriev I.V."/>
            <person name="Hilden K.S."/>
            <person name="Makela M.R."/>
            <person name="de Vries R.P."/>
        </authorList>
    </citation>
    <scope>NUCLEOTIDE SEQUENCE [LARGE SCALE GENOMIC DNA]</scope>
    <source>
        <strain evidence="4 5">CBS 464.89</strain>
    </source>
</reference>
<dbReference type="InterPro" id="IPR058525">
    <property type="entry name" value="DUF8212"/>
</dbReference>
<accession>A0A4Q9PJ07</accession>
<dbReference type="PANTHER" id="PTHR10622:SF10">
    <property type="entry name" value="HET DOMAIN-CONTAINING PROTEIN"/>
    <property type="match status" value="1"/>
</dbReference>
<dbReference type="Proteomes" id="UP000292082">
    <property type="component" value="Unassembled WGS sequence"/>
</dbReference>
<dbReference type="InterPro" id="IPR010730">
    <property type="entry name" value="HET"/>
</dbReference>
<evidence type="ECO:0000313" key="4">
    <source>
        <dbReference type="EMBL" id="TBU54060.1"/>
    </source>
</evidence>
<dbReference type="AlphaFoldDB" id="A0A4Q9PJ07"/>
<keyword evidence="5" id="KW-1185">Reference proteome</keyword>
<dbReference type="Pfam" id="PF06985">
    <property type="entry name" value="HET"/>
    <property type="match status" value="1"/>
</dbReference>
<proteinExistence type="predicted"/>
<protein>
    <submittedName>
        <fullName evidence="4">Heterokaryon incompatibility protein-domain-containing protein</fullName>
    </submittedName>
</protein>
<evidence type="ECO:0000259" key="2">
    <source>
        <dbReference type="Pfam" id="PF06985"/>
    </source>
</evidence>